<evidence type="ECO:0000313" key="8">
    <source>
        <dbReference type="Proteomes" id="UP000449906"/>
    </source>
</evidence>
<dbReference type="GO" id="GO:0000976">
    <property type="term" value="F:transcription cis-regulatory region binding"/>
    <property type="evidence" value="ECO:0007669"/>
    <property type="project" value="TreeGrafter"/>
</dbReference>
<feature type="region of interest" description="Disordered" evidence="5">
    <location>
        <begin position="256"/>
        <end position="288"/>
    </location>
</feature>
<dbReference type="SUPFAM" id="SSF52172">
    <property type="entry name" value="CheY-like"/>
    <property type="match status" value="1"/>
</dbReference>
<evidence type="ECO:0000256" key="5">
    <source>
        <dbReference type="SAM" id="MobiDB-lite"/>
    </source>
</evidence>
<proteinExistence type="predicted"/>
<evidence type="ECO:0000313" key="7">
    <source>
        <dbReference type="EMBL" id="KAB2810981.1"/>
    </source>
</evidence>
<gene>
    <name evidence="7" type="ORF">F9L07_03320</name>
</gene>
<evidence type="ECO:0000256" key="4">
    <source>
        <dbReference type="PROSITE-ProRule" id="PRU01091"/>
    </source>
</evidence>
<dbReference type="GO" id="GO:0032993">
    <property type="term" value="C:protein-DNA complex"/>
    <property type="evidence" value="ECO:0007669"/>
    <property type="project" value="TreeGrafter"/>
</dbReference>
<protein>
    <submittedName>
        <fullName evidence="7">Response regulator transcription factor</fullName>
    </submittedName>
</protein>
<evidence type="ECO:0000259" key="6">
    <source>
        <dbReference type="PROSITE" id="PS51755"/>
    </source>
</evidence>
<dbReference type="PROSITE" id="PS51755">
    <property type="entry name" value="OMPR_PHOB"/>
    <property type="match status" value="1"/>
</dbReference>
<feature type="DNA-binding region" description="OmpR/PhoB-type" evidence="4">
    <location>
        <begin position="152"/>
        <end position="250"/>
    </location>
</feature>
<dbReference type="SUPFAM" id="SSF46894">
    <property type="entry name" value="C-terminal effector domain of the bipartite response regulators"/>
    <property type="match status" value="1"/>
</dbReference>
<dbReference type="CDD" id="cd00383">
    <property type="entry name" value="trans_reg_C"/>
    <property type="match status" value="1"/>
</dbReference>
<comment type="caution">
    <text evidence="7">The sequence shown here is derived from an EMBL/GenBank/DDBJ whole genome shotgun (WGS) entry which is preliminary data.</text>
</comment>
<dbReference type="InterPro" id="IPR039420">
    <property type="entry name" value="WalR-like"/>
</dbReference>
<feature type="compositionally biased region" description="Polar residues" evidence="5">
    <location>
        <begin position="256"/>
        <end position="267"/>
    </location>
</feature>
<dbReference type="PANTHER" id="PTHR48111">
    <property type="entry name" value="REGULATOR OF RPOS"/>
    <property type="match status" value="1"/>
</dbReference>
<dbReference type="RefSeq" id="WP_151578536.1">
    <property type="nucleotide sequence ID" value="NZ_WBVM01000001.1"/>
</dbReference>
<evidence type="ECO:0000256" key="2">
    <source>
        <dbReference type="ARBA" id="ARBA00023125"/>
    </source>
</evidence>
<keyword evidence="3" id="KW-0804">Transcription</keyword>
<dbReference type="GO" id="GO:0006355">
    <property type="term" value="P:regulation of DNA-templated transcription"/>
    <property type="evidence" value="ECO:0007669"/>
    <property type="project" value="InterPro"/>
</dbReference>
<dbReference type="PANTHER" id="PTHR48111:SF67">
    <property type="entry name" value="TRANSCRIPTIONAL REGULATORY PROTEIN TCTD"/>
    <property type="match status" value="1"/>
</dbReference>
<name>A0A7J5DY99_NOCSI</name>
<dbReference type="InterPro" id="IPR036388">
    <property type="entry name" value="WH-like_DNA-bd_sf"/>
</dbReference>
<dbReference type="InterPro" id="IPR016032">
    <property type="entry name" value="Sig_transdc_resp-reg_C-effctor"/>
</dbReference>
<evidence type="ECO:0000256" key="3">
    <source>
        <dbReference type="ARBA" id="ARBA00023163"/>
    </source>
</evidence>
<dbReference type="Gene3D" id="1.10.10.10">
    <property type="entry name" value="Winged helix-like DNA-binding domain superfamily/Winged helix DNA-binding domain"/>
    <property type="match status" value="1"/>
</dbReference>
<feature type="domain" description="OmpR/PhoB-type" evidence="6">
    <location>
        <begin position="152"/>
        <end position="250"/>
    </location>
</feature>
<feature type="compositionally biased region" description="Polar residues" evidence="5">
    <location>
        <begin position="278"/>
        <end position="288"/>
    </location>
</feature>
<dbReference type="EMBL" id="WBVM01000001">
    <property type="protein sequence ID" value="KAB2810981.1"/>
    <property type="molecule type" value="Genomic_DNA"/>
</dbReference>
<dbReference type="Pfam" id="PF00486">
    <property type="entry name" value="Trans_reg_C"/>
    <property type="match status" value="1"/>
</dbReference>
<dbReference type="Proteomes" id="UP000449906">
    <property type="component" value="Unassembled WGS sequence"/>
</dbReference>
<dbReference type="SMART" id="SM00862">
    <property type="entry name" value="Trans_reg_C"/>
    <property type="match status" value="1"/>
</dbReference>
<sequence>MKFRGVDELPPNERHRALADAHLWAGASNGREALILIEPDASEADRIGEALTHRGLRFATFANPWRALAHLGSEPAAVVVASAGLGADVLRQLVEAIRDETTLPVLIAHRPEDMSAIGPAVLAGGRPVVRLPYDAHDLIRALSEELPQLPPPACVEFGRLSLVPEWRDAHLDGKGLGLSRLEFRVLTELVRRGGRCASRDDLVTAAWPEGATDPKSLLNAAVKRLRIKFAALGIADAVETVRGVGYRLNAPALSETQLSDGPQTAATPISMMRRSTRPAMSSTMRRTS</sequence>
<dbReference type="AlphaFoldDB" id="A0A7J5DY99"/>
<keyword evidence="2 4" id="KW-0238">DNA-binding</keyword>
<dbReference type="GO" id="GO:0000156">
    <property type="term" value="F:phosphorelay response regulator activity"/>
    <property type="evidence" value="ECO:0007669"/>
    <property type="project" value="TreeGrafter"/>
</dbReference>
<dbReference type="GO" id="GO:0005829">
    <property type="term" value="C:cytosol"/>
    <property type="evidence" value="ECO:0007669"/>
    <property type="project" value="TreeGrafter"/>
</dbReference>
<keyword evidence="1" id="KW-0805">Transcription regulation</keyword>
<organism evidence="7 8">
    <name type="scientific">Nocardioides simplex</name>
    <name type="common">Arthrobacter simplex</name>
    <dbReference type="NCBI Taxonomy" id="2045"/>
    <lineage>
        <taxon>Bacteria</taxon>
        <taxon>Bacillati</taxon>
        <taxon>Actinomycetota</taxon>
        <taxon>Actinomycetes</taxon>
        <taxon>Propionibacteriales</taxon>
        <taxon>Nocardioidaceae</taxon>
        <taxon>Pimelobacter</taxon>
    </lineage>
</organism>
<dbReference type="InterPro" id="IPR001867">
    <property type="entry name" value="OmpR/PhoB-type_DNA-bd"/>
</dbReference>
<reference evidence="7 8" key="1">
    <citation type="submission" date="2019-09" db="EMBL/GenBank/DDBJ databases">
        <title>Pimelobacter sp. isolated from Paulinella.</title>
        <authorList>
            <person name="Jeong S.E."/>
        </authorList>
    </citation>
    <scope>NUCLEOTIDE SEQUENCE [LARGE SCALE GENOMIC DNA]</scope>
    <source>
        <strain evidence="7 8">Pch-N</strain>
    </source>
</reference>
<dbReference type="InterPro" id="IPR011006">
    <property type="entry name" value="CheY-like_superfamily"/>
</dbReference>
<accession>A0A7J5DY99</accession>
<evidence type="ECO:0000256" key="1">
    <source>
        <dbReference type="ARBA" id="ARBA00023015"/>
    </source>
</evidence>